<name>A0A643FG89_IDEDE</name>
<protein>
    <submittedName>
        <fullName evidence="1">DUF3445 domain-containing protein</fullName>
    </submittedName>
</protein>
<dbReference type="OrthoDB" id="5242510at2"/>
<evidence type="ECO:0000313" key="1">
    <source>
        <dbReference type="EMBL" id="KAB0583477.1"/>
    </source>
</evidence>
<reference evidence="1 2" key="1">
    <citation type="submission" date="2019-09" db="EMBL/GenBank/DDBJ databases">
        <title>Draft genome sequences of 48 bacterial type strains from the CCUG.</title>
        <authorList>
            <person name="Tunovic T."/>
            <person name="Pineiro-Iglesias B."/>
            <person name="Unosson C."/>
            <person name="Inganas E."/>
            <person name="Ohlen M."/>
            <person name="Cardew S."/>
            <person name="Jensie-Markopoulos S."/>
            <person name="Salva-Serra F."/>
            <person name="Jaen-Luchoro D."/>
            <person name="Karlsson R."/>
            <person name="Svensson-Stadler L."/>
            <person name="Chun J."/>
            <person name="Moore E."/>
        </authorList>
    </citation>
    <scope>NUCLEOTIDE SEQUENCE [LARGE SCALE GENOMIC DNA]</scope>
    <source>
        <strain evidence="1 2">CCUG 30977</strain>
    </source>
</reference>
<keyword evidence="2" id="KW-1185">Reference proteome</keyword>
<gene>
    <name evidence="1" type="ORF">F7Q92_07280</name>
</gene>
<dbReference type="EMBL" id="VZPB01000013">
    <property type="protein sequence ID" value="KAB0583477.1"/>
    <property type="molecule type" value="Genomic_DNA"/>
</dbReference>
<accession>A0A643FG89</accession>
<dbReference type="InterPro" id="IPR021848">
    <property type="entry name" value="HODM_asu-like"/>
</dbReference>
<sequence length="344" mass="37602">MMMGTSGCPFFLAAPSLFLRSAMPFDFEHAVTAPFRMQPGLRKLAEGSVQFTPNHPASPHLREKLAVLCSQPEQALQIEPGFDALPALHAAMRQAAQEHPAALTLSSDGQLLAHALGWSVDDRGEVAALHPQAPQNIGQCLKALPASWRQAALFSLAIEEDLAIVDGRRASLPWLAVALPSHWDPRQKIGRHFAEVHAPVADNAVLVAAGEHLMKLVTGPQRWERFVWNVTRHPGLDAHPQRTPPTHWPADLDEAALSQHTWFRSERQTFIPLPERGQAVFTIRVAVRPLAQAVDTPARAQRLHDAIASMSPAALAYRQLTEARPGLLRWLAARAACADSASTP</sequence>
<comment type="caution">
    <text evidence="1">The sequence shown here is derived from an EMBL/GenBank/DDBJ whole genome shotgun (WGS) entry which is preliminary data.</text>
</comment>
<evidence type="ECO:0000313" key="2">
    <source>
        <dbReference type="Proteomes" id="UP000430120"/>
    </source>
</evidence>
<dbReference type="AlphaFoldDB" id="A0A643FG89"/>
<dbReference type="Pfam" id="PF11927">
    <property type="entry name" value="HODM_asu-like"/>
    <property type="match status" value="1"/>
</dbReference>
<organism evidence="1 2">
    <name type="scientific">Ideonella dechloratans</name>
    <dbReference type="NCBI Taxonomy" id="36863"/>
    <lineage>
        <taxon>Bacteria</taxon>
        <taxon>Pseudomonadati</taxon>
        <taxon>Pseudomonadota</taxon>
        <taxon>Betaproteobacteria</taxon>
        <taxon>Burkholderiales</taxon>
        <taxon>Sphaerotilaceae</taxon>
        <taxon>Ideonella</taxon>
    </lineage>
</organism>
<dbReference type="Proteomes" id="UP000430120">
    <property type="component" value="Unassembled WGS sequence"/>
</dbReference>
<proteinExistence type="predicted"/>